<dbReference type="PANTHER" id="PTHR34356:SF3">
    <property type="entry name" value="EXPRESSED PROTEIN"/>
    <property type="match status" value="1"/>
</dbReference>
<dbReference type="EMBL" id="CM007383">
    <property type="protein sequence ID" value="ONK76083.1"/>
    <property type="molecule type" value="Genomic_DNA"/>
</dbReference>
<dbReference type="Gramene" id="ONK76083">
    <property type="protein sequence ID" value="ONK76083"/>
    <property type="gene ID" value="A4U43_C03F23700"/>
</dbReference>
<protein>
    <submittedName>
        <fullName evidence="2">Uncharacterized protein</fullName>
    </submittedName>
</protein>
<dbReference type="Proteomes" id="UP000243459">
    <property type="component" value="Chromosome 3"/>
</dbReference>
<dbReference type="AlphaFoldDB" id="A0A5P1FEC2"/>
<dbReference type="PANTHER" id="PTHR34356">
    <property type="entry name" value="ANTIGENIC HEAT-STABLE PROTEIN"/>
    <property type="match status" value="1"/>
</dbReference>
<evidence type="ECO:0000313" key="3">
    <source>
        <dbReference type="Proteomes" id="UP000243459"/>
    </source>
</evidence>
<reference evidence="3" key="1">
    <citation type="journal article" date="2017" name="Nat. Commun.">
        <title>The asparagus genome sheds light on the origin and evolution of a young Y chromosome.</title>
        <authorList>
            <person name="Harkess A."/>
            <person name="Zhou J."/>
            <person name="Xu C."/>
            <person name="Bowers J.E."/>
            <person name="Van der Hulst R."/>
            <person name="Ayyampalayam S."/>
            <person name="Mercati F."/>
            <person name="Riccardi P."/>
            <person name="McKain M.R."/>
            <person name="Kakrana A."/>
            <person name="Tang H."/>
            <person name="Ray J."/>
            <person name="Groenendijk J."/>
            <person name="Arikit S."/>
            <person name="Mathioni S.M."/>
            <person name="Nakano M."/>
            <person name="Shan H."/>
            <person name="Telgmann-Rauber A."/>
            <person name="Kanno A."/>
            <person name="Yue Z."/>
            <person name="Chen H."/>
            <person name="Li W."/>
            <person name="Chen Y."/>
            <person name="Xu X."/>
            <person name="Zhang Y."/>
            <person name="Luo S."/>
            <person name="Chen H."/>
            <person name="Gao J."/>
            <person name="Mao Z."/>
            <person name="Pires J.C."/>
            <person name="Luo M."/>
            <person name="Kudrna D."/>
            <person name="Wing R.A."/>
            <person name="Meyers B.C."/>
            <person name="Yi K."/>
            <person name="Kong H."/>
            <person name="Lavrijsen P."/>
            <person name="Sunseri F."/>
            <person name="Falavigna A."/>
            <person name="Ye Y."/>
            <person name="Leebens-Mack J.H."/>
            <person name="Chen G."/>
        </authorList>
    </citation>
    <scope>NUCLEOTIDE SEQUENCE [LARGE SCALE GENOMIC DNA]</scope>
    <source>
        <strain evidence="3">cv. DH0086</strain>
    </source>
</reference>
<dbReference type="OMA" id="GAQNMKT"/>
<evidence type="ECO:0000313" key="2">
    <source>
        <dbReference type="EMBL" id="ONK76083.1"/>
    </source>
</evidence>
<feature type="compositionally biased region" description="Basic and acidic residues" evidence="1">
    <location>
        <begin position="149"/>
        <end position="160"/>
    </location>
</feature>
<proteinExistence type="predicted"/>
<feature type="compositionally biased region" description="Basic and acidic residues" evidence="1">
    <location>
        <begin position="119"/>
        <end position="138"/>
    </location>
</feature>
<dbReference type="OrthoDB" id="784699at2759"/>
<gene>
    <name evidence="2" type="ORF">A4U43_C03F23700</name>
</gene>
<organism evidence="2 3">
    <name type="scientific">Asparagus officinalis</name>
    <name type="common">Garden asparagus</name>
    <dbReference type="NCBI Taxonomy" id="4686"/>
    <lineage>
        <taxon>Eukaryota</taxon>
        <taxon>Viridiplantae</taxon>
        <taxon>Streptophyta</taxon>
        <taxon>Embryophyta</taxon>
        <taxon>Tracheophyta</taxon>
        <taxon>Spermatophyta</taxon>
        <taxon>Magnoliopsida</taxon>
        <taxon>Liliopsida</taxon>
        <taxon>Asparagales</taxon>
        <taxon>Asparagaceae</taxon>
        <taxon>Asparagoideae</taxon>
        <taxon>Asparagus</taxon>
    </lineage>
</organism>
<feature type="region of interest" description="Disordered" evidence="1">
    <location>
        <begin position="116"/>
        <end position="231"/>
    </location>
</feature>
<keyword evidence="3" id="KW-1185">Reference proteome</keyword>
<name>A0A5P1FEC2_ASPOF</name>
<evidence type="ECO:0000256" key="1">
    <source>
        <dbReference type="SAM" id="MobiDB-lite"/>
    </source>
</evidence>
<accession>A0A5P1FEC2</accession>
<sequence length="231" mass="25586">MEVEEGRGSRRPAAEEVIAKLKDDGDFDTLRLKIIQKVKENEELRNSIIAEVKQSEIVNQDGSENLKLRQLSDAIYQELGKKIMGQISDEIWKVIRNDSTKEDIRVTVESVYNRIVNPKAKEEDHHSSPTPEEAKESEPQMPPGFAACKDSHEEEIKNLDNDDDDDDMPPGFGIIAHGKEDTTSAKVGDGDEMDEDVNIMDTPPGFNHGTKDVAGVGDEGDDDLDVPPGFG</sequence>